<evidence type="ECO:0000313" key="2">
    <source>
        <dbReference type="Proteomes" id="UP000299102"/>
    </source>
</evidence>
<keyword evidence="2" id="KW-1185">Reference proteome</keyword>
<name>A0A4C1YTE8_EUMVA</name>
<dbReference type="EMBL" id="BGZK01001338">
    <property type="protein sequence ID" value="GBP77595.1"/>
    <property type="molecule type" value="Genomic_DNA"/>
</dbReference>
<reference evidence="1 2" key="1">
    <citation type="journal article" date="2019" name="Commun. Biol.">
        <title>The bagworm genome reveals a unique fibroin gene that provides high tensile strength.</title>
        <authorList>
            <person name="Kono N."/>
            <person name="Nakamura H."/>
            <person name="Ohtoshi R."/>
            <person name="Tomita M."/>
            <person name="Numata K."/>
            <person name="Arakawa K."/>
        </authorList>
    </citation>
    <scope>NUCLEOTIDE SEQUENCE [LARGE SCALE GENOMIC DNA]</scope>
</reference>
<accession>A0A4C1YTE8</accession>
<evidence type="ECO:0000313" key="1">
    <source>
        <dbReference type="EMBL" id="GBP77595.1"/>
    </source>
</evidence>
<sequence>MWLLQLRLKLSDWTTFHSGEKKVSACSLNTVDENSLGQGGVVWGRGVCRARASRPLESSLGTLTQRDELRTTPLLAPLAFGAPPAVTDDGPPT</sequence>
<proteinExistence type="predicted"/>
<protein>
    <submittedName>
        <fullName evidence="1">Uncharacterized protein</fullName>
    </submittedName>
</protein>
<organism evidence="1 2">
    <name type="scientific">Eumeta variegata</name>
    <name type="common">Bagworm moth</name>
    <name type="synonym">Eumeta japonica</name>
    <dbReference type="NCBI Taxonomy" id="151549"/>
    <lineage>
        <taxon>Eukaryota</taxon>
        <taxon>Metazoa</taxon>
        <taxon>Ecdysozoa</taxon>
        <taxon>Arthropoda</taxon>
        <taxon>Hexapoda</taxon>
        <taxon>Insecta</taxon>
        <taxon>Pterygota</taxon>
        <taxon>Neoptera</taxon>
        <taxon>Endopterygota</taxon>
        <taxon>Lepidoptera</taxon>
        <taxon>Glossata</taxon>
        <taxon>Ditrysia</taxon>
        <taxon>Tineoidea</taxon>
        <taxon>Psychidae</taxon>
        <taxon>Oiketicinae</taxon>
        <taxon>Eumeta</taxon>
    </lineage>
</organism>
<dbReference type="AlphaFoldDB" id="A0A4C1YTE8"/>
<dbReference type="Proteomes" id="UP000299102">
    <property type="component" value="Unassembled WGS sequence"/>
</dbReference>
<comment type="caution">
    <text evidence="1">The sequence shown here is derived from an EMBL/GenBank/DDBJ whole genome shotgun (WGS) entry which is preliminary data.</text>
</comment>
<gene>
    <name evidence="1" type="ORF">EVAR_90231_1</name>
</gene>